<gene>
    <name evidence="1" type="primary">yycJ_19</name>
    <name evidence="1" type="ORF">SDC9_85443</name>
</gene>
<dbReference type="EC" id="3.-.-.-" evidence="1"/>
<sequence>MIEAGEETLVLVTDAGRVTEKMVEYARKATRLVLESNYDDHMLKNGPYPQVLIDRIKNGHGHLSNSQTAAALKDIYNDKLKQLLLCHLSSNNNTPELAFKESSTSLSDLGVALGKDVELICLPRKESFLCFNLQ</sequence>
<keyword evidence="1" id="KW-0378">Hydrolase</keyword>
<dbReference type="SUPFAM" id="SSF56281">
    <property type="entry name" value="Metallo-hydrolase/oxidoreductase"/>
    <property type="match status" value="1"/>
</dbReference>
<reference evidence="1" key="1">
    <citation type="submission" date="2019-08" db="EMBL/GenBank/DDBJ databases">
        <authorList>
            <person name="Kucharzyk K."/>
            <person name="Murdoch R.W."/>
            <person name="Higgins S."/>
            <person name="Loffler F."/>
        </authorList>
    </citation>
    <scope>NUCLEOTIDE SEQUENCE</scope>
</reference>
<dbReference type="GO" id="GO:0016787">
    <property type="term" value="F:hydrolase activity"/>
    <property type="evidence" value="ECO:0007669"/>
    <property type="project" value="UniProtKB-KW"/>
</dbReference>
<dbReference type="InterPro" id="IPR036866">
    <property type="entry name" value="RibonucZ/Hydroxyglut_hydro"/>
</dbReference>
<proteinExistence type="predicted"/>
<dbReference type="AlphaFoldDB" id="A0A644ZJD4"/>
<name>A0A644ZJD4_9ZZZZ</name>
<dbReference type="Gene3D" id="3.60.15.10">
    <property type="entry name" value="Ribonuclease Z/Hydroxyacylglutathione hydrolase-like"/>
    <property type="match status" value="1"/>
</dbReference>
<protein>
    <submittedName>
        <fullName evidence="1">Putative metallo-hydrolase YycJ</fullName>
        <ecNumber evidence="1">3.-.-.-</ecNumber>
    </submittedName>
</protein>
<organism evidence="1">
    <name type="scientific">bioreactor metagenome</name>
    <dbReference type="NCBI Taxonomy" id="1076179"/>
    <lineage>
        <taxon>unclassified sequences</taxon>
        <taxon>metagenomes</taxon>
        <taxon>ecological metagenomes</taxon>
    </lineage>
</organism>
<comment type="caution">
    <text evidence="1">The sequence shown here is derived from an EMBL/GenBank/DDBJ whole genome shotgun (WGS) entry which is preliminary data.</text>
</comment>
<dbReference type="PANTHER" id="PTHR47619:SF1">
    <property type="entry name" value="EXODEOXYRIBONUCLEASE WALJ"/>
    <property type="match status" value="1"/>
</dbReference>
<dbReference type="InterPro" id="IPR052533">
    <property type="entry name" value="WalJ/YycJ-like"/>
</dbReference>
<accession>A0A644ZJD4</accession>
<evidence type="ECO:0000313" key="1">
    <source>
        <dbReference type="EMBL" id="MPM38813.1"/>
    </source>
</evidence>
<dbReference type="EMBL" id="VSSQ01008416">
    <property type="protein sequence ID" value="MPM38813.1"/>
    <property type="molecule type" value="Genomic_DNA"/>
</dbReference>
<dbReference type="PANTHER" id="PTHR47619">
    <property type="entry name" value="METALLO-HYDROLASE YYCJ-RELATED"/>
    <property type="match status" value="1"/>
</dbReference>